<dbReference type="GO" id="GO:0009279">
    <property type="term" value="C:cell outer membrane"/>
    <property type="evidence" value="ECO:0007669"/>
    <property type="project" value="UniProtKB-SubCell"/>
</dbReference>
<keyword evidence="5 9" id="KW-0798">TonB box</keyword>
<dbReference type="Gene3D" id="2.40.170.20">
    <property type="entry name" value="TonB-dependent receptor, beta-barrel domain"/>
    <property type="match status" value="1"/>
</dbReference>
<comment type="subcellular location">
    <subcellularLocation>
        <location evidence="1 8">Cell outer membrane</location>
        <topology evidence="1 8">Multi-pass membrane protein</topology>
    </subcellularLocation>
</comment>
<evidence type="ECO:0000256" key="1">
    <source>
        <dbReference type="ARBA" id="ARBA00004571"/>
    </source>
</evidence>
<dbReference type="PANTHER" id="PTHR30069:SF40">
    <property type="entry name" value="TONB-DEPENDENT RECEPTOR NMB0964-RELATED"/>
    <property type="match status" value="1"/>
</dbReference>
<keyword evidence="2 8" id="KW-0813">Transport</keyword>
<dbReference type="Pfam" id="PF07715">
    <property type="entry name" value="Plug"/>
    <property type="match status" value="1"/>
</dbReference>
<gene>
    <name evidence="13" type="ORF">RZN69_15910</name>
</gene>
<feature type="compositionally biased region" description="Basic and acidic residues" evidence="10">
    <location>
        <begin position="225"/>
        <end position="234"/>
    </location>
</feature>
<keyword evidence="4 8" id="KW-0812">Transmembrane</keyword>
<protein>
    <submittedName>
        <fullName evidence="13">TonB-dependent receptor</fullName>
    </submittedName>
</protein>
<sequence length="715" mass="79101">MQMQKLCTKDFFRKALIIASLFPTSIQAQVVINDDSELQELDEVEMFMIQPAELGDKIDIPRHFLSGAELERKVEASLGETLAWEPGVSSSFYGPAASRPIIRGQSGYRVGIYDGGVGTGDLSNASPDHAVSIEPMFIEEIEVIRGPAALLYGSNAIGGAVDVVTTHIPKSSAINPVLGAAEVRYDTVNKGRTGIVATTVGDNDFTVQANGLWRKTSDYKIPGKARTDDYDFNNRTRLPPAVPQPSPNPEGSVPNTQSETQMGSLGASWFWDQGWVGSSFTAFNTDYGVPSDGHAHGNPFGNSSFGPGPNDFVTIQMKQRKGDLEAELWPESPWLEELSLRTTYSDLKQDEFEGEFLGNHFDAETFESRIEAVMPQIDGWSAAAGLQFSYFDLFNRNISYNTGRADEDRLSTRSIGGGVFALTEYETGPWQVELGARGDFQHAERSDLSNVERNDTAYSVSTGVSYRLTEAGKVGLNLSYLQRIPTADELYVEAPHGAIGIFQIPNPNLNNEESFGLDLFLEKDLGIWTFIATGFFRHFDNYIFLENQGFEVDGLSAYRYVQRQANFVGAELESAWRLLERQNQLLTFTALWDVVYGTDTTRHQPLPRIPPMRLGGRFDYTLGNWELGIGLRHAFAQNRVPQAVFGTLEYQSPTASYTFLDANIAYTLSIEKVIMRIFINGTNLTNAEGRNAASFLKDIAPLPGRNITVGLNVEF</sequence>
<keyword evidence="14" id="KW-1185">Reference proteome</keyword>
<dbReference type="PANTHER" id="PTHR30069">
    <property type="entry name" value="TONB-DEPENDENT OUTER MEMBRANE RECEPTOR"/>
    <property type="match status" value="1"/>
</dbReference>
<evidence type="ECO:0000313" key="14">
    <source>
        <dbReference type="Proteomes" id="UP001304300"/>
    </source>
</evidence>
<dbReference type="PROSITE" id="PS52016">
    <property type="entry name" value="TONB_DEPENDENT_REC_3"/>
    <property type="match status" value="1"/>
</dbReference>
<evidence type="ECO:0000256" key="9">
    <source>
        <dbReference type="RuleBase" id="RU003357"/>
    </source>
</evidence>
<proteinExistence type="inferred from homology"/>
<dbReference type="SUPFAM" id="SSF56935">
    <property type="entry name" value="Porins"/>
    <property type="match status" value="1"/>
</dbReference>
<evidence type="ECO:0000256" key="5">
    <source>
        <dbReference type="ARBA" id="ARBA00023077"/>
    </source>
</evidence>
<dbReference type="InterPro" id="IPR037066">
    <property type="entry name" value="Plug_dom_sf"/>
</dbReference>
<evidence type="ECO:0000259" key="12">
    <source>
        <dbReference type="Pfam" id="PF07715"/>
    </source>
</evidence>
<dbReference type="Proteomes" id="UP001304300">
    <property type="component" value="Chromosome"/>
</dbReference>
<evidence type="ECO:0000256" key="4">
    <source>
        <dbReference type="ARBA" id="ARBA00022692"/>
    </source>
</evidence>
<keyword evidence="7 8" id="KW-0998">Cell outer membrane</keyword>
<dbReference type="Gene3D" id="2.170.130.10">
    <property type="entry name" value="TonB-dependent receptor, plug domain"/>
    <property type="match status" value="1"/>
</dbReference>
<evidence type="ECO:0000259" key="11">
    <source>
        <dbReference type="Pfam" id="PF00593"/>
    </source>
</evidence>
<evidence type="ECO:0000256" key="7">
    <source>
        <dbReference type="ARBA" id="ARBA00023237"/>
    </source>
</evidence>
<dbReference type="GO" id="GO:0015344">
    <property type="term" value="F:siderophore uptake transmembrane transporter activity"/>
    <property type="evidence" value="ECO:0007669"/>
    <property type="project" value="TreeGrafter"/>
</dbReference>
<dbReference type="KEGG" id="puo:RZN69_15910"/>
<dbReference type="AlphaFoldDB" id="A0AAQ3L6S6"/>
<organism evidence="13 14">
    <name type="scientific">Rubellicoccus peritrichatus</name>
    <dbReference type="NCBI Taxonomy" id="3080537"/>
    <lineage>
        <taxon>Bacteria</taxon>
        <taxon>Pseudomonadati</taxon>
        <taxon>Verrucomicrobiota</taxon>
        <taxon>Opitutia</taxon>
        <taxon>Puniceicoccales</taxon>
        <taxon>Cerasicoccaceae</taxon>
        <taxon>Rubellicoccus</taxon>
    </lineage>
</organism>
<evidence type="ECO:0000313" key="13">
    <source>
        <dbReference type="EMBL" id="WOO40106.1"/>
    </source>
</evidence>
<evidence type="ECO:0000256" key="2">
    <source>
        <dbReference type="ARBA" id="ARBA00022448"/>
    </source>
</evidence>
<reference evidence="13 14" key="1">
    <citation type="submission" date="2023-10" db="EMBL/GenBank/DDBJ databases">
        <title>Rubellicoccus peritrichatus gen. nov., sp. nov., isolated from an algae of coral reef tank.</title>
        <authorList>
            <person name="Luo J."/>
        </authorList>
    </citation>
    <scope>NUCLEOTIDE SEQUENCE [LARGE SCALE GENOMIC DNA]</scope>
    <source>
        <strain evidence="13 14">CR14</strain>
    </source>
</reference>
<feature type="domain" description="TonB-dependent receptor plug" evidence="12">
    <location>
        <begin position="65"/>
        <end position="160"/>
    </location>
</feature>
<comment type="similarity">
    <text evidence="8 9">Belongs to the TonB-dependent receptor family.</text>
</comment>
<keyword evidence="6 8" id="KW-0472">Membrane</keyword>
<keyword evidence="13" id="KW-0675">Receptor</keyword>
<evidence type="ECO:0000256" key="6">
    <source>
        <dbReference type="ARBA" id="ARBA00023136"/>
    </source>
</evidence>
<evidence type="ECO:0000256" key="3">
    <source>
        <dbReference type="ARBA" id="ARBA00022452"/>
    </source>
</evidence>
<dbReference type="EMBL" id="CP136920">
    <property type="protein sequence ID" value="WOO40106.1"/>
    <property type="molecule type" value="Genomic_DNA"/>
</dbReference>
<accession>A0AAQ3L6S6</accession>
<evidence type="ECO:0000256" key="8">
    <source>
        <dbReference type="PROSITE-ProRule" id="PRU01360"/>
    </source>
</evidence>
<feature type="region of interest" description="Disordered" evidence="10">
    <location>
        <begin position="224"/>
        <end position="260"/>
    </location>
</feature>
<name>A0AAQ3L6S6_9BACT</name>
<dbReference type="Pfam" id="PF00593">
    <property type="entry name" value="TonB_dep_Rec_b-barrel"/>
    <property type="match status" value="1"/>
</dbReference>
<dbReference type="GO" id="GO:0044718">
    <property type="term" value="P:siderophore transmembrane transport"/>
    <property type="evidence" value="ECO:0007669"/>
    <property type="project" value="TreeGrafter"/>
</dbReference>
<dbReference type="InterPro" id="IPR036942">
    <property type="entry name" value="Beta-barrel_TonB_sf"/>
</dbReference>
<dbReference type="InterPro" id="IPR012910">
    <property type="entry name" value="Plug_dom"/>
</dbReference>
<dbReference type="InterPro" id="IPR039426">
    <property type="entry name" value="TonB-dep_rcpt-like"/>
</dbReference>
<dbReference type="RefSeq" id="WP_317832218.1">
    <property type="nucleotide sequence ID" value="NZ_CP136920.1"/>
</dbReference>
<dbReference type="InterPro" id="IPR000531">
    <property type="entry name" value="Beta-barrel_TonB"/>
</dbReference>
<feature type="domain" description="TonB-dependent receptor-like beta-barrel" evidence="11">
    <location>
        <begin position="211"/>
        <end position="684"/>
    </location>
</feature>
<keyword evidence="3 8" id="KW-1134">Transmembrane beta strand</keyword>
<evidence type="ECO:0000256" key="10">
    <source>
        <dbReference type="SAM" id="MobiDB-lite"/>
    </source>
</evidence>